<keyword evidence="1" id="KW-0812">Transmembrane</keyword>
<organism evidence="2 3">
    <name type="scientific">Porphyromonas catoniae F0037</name>
    <dbReference type="NCBI Taxonomy" id="1127696"/>
    <lineage>
        <taxon>Bacteria</taxon>
        <taxon>Pseudomonadati</taxon>
        <taxon>Bacteroidota</taxon>
        <taxon>Bacteroidia</taxon>
        <taxon>Bacteroidales</taxon>
        <taxon>Porphyromonadaceae</taxon>
        <taxon>Porphyromonas</taxon>
    </lineage>
</organism>
<keyword evidence="1" id="KW-1133">Transmembrane helix</keyword>
<proteinExistence type="predicted"/>
<dbReference type="AlphaFoldDB" id="L1NA57"/>
<evidence type="ECO:0000313" key="2">
    <source>
        <dbReference type="EMBL" id="EKY00160.1"/>
    </source>
</evidence>
<dbReference type="Proteomes" id="UP000010408">
    <property type="component" value="Unassembled WGS sequence"/>
</dbReference>
<name>L1NA57_9PORP</name>
<dbReference type="STRING" id="1127696.HMPREF9134_01490"/>
<accession>L1NA57</accession>
<dbReference type="eggNOG" id="ENOG50339DB">
    <property type="taxonomic scope" value="Bacteria"/>
</dbReference>
<reference evidence="2 3" key="1">
    <citation type="submission" date="2012-05" db="EMBL/GenBank/DDBJ databases">
        <authorList>
            <person name="Weinstock G."/>
            <person name="Sodergren E."/>
            <person name="Lobos E.A."/>
            <person name="Fulton L."/>
            <person name="Fulton R."/>
            <person name="Courtney L."/>
            <person name="Fronick C."/>
            <person name="O'Laughlin M."/>
            <person name="Godfrey J."/>
            <person name="Wilson R.M."/>
            <person name="Miner T."/>
            <person name="Farmer C."/>
            <person name="Delehaunty K."/>
            <person name="Cordes M."/>
            <person name="Minx P."/>
            <person name="Tomlinson C."/>
            <person name="Chen J."/>
            <person name="Wollam A."/>
            <person name="Pepin K.H."/>
            <person name="Bhonagiri V."/>
            <person name="Zhang X."/>
            <person name="Suruliraj S."/>
            <person name="Warren W."/>
            <person name="Mitreva M."/>
            <person name="Mardis E.R."/>
            <person name="Wilson R.K."/>
        </authorList>
    </citation>
    <scope>NUCLEOTIDE SEQUENCE [LARGE SCALE GENOMIC DNA]</scope>
    <source>
        <strain evidence="2 3">F0037</strain>
    </source>
</reference>
<evidence type="ECO:0000256" key="1">
    <source>
        <dbReference type="SAM" id="Phobius"/>
    </source>
</evidence>
<dbReference type="RefSeq" id="WP_005467592.1">
    <property type="nucleotide sequence ID" value="NZ_KB291032.1"/>
</dbReference>
<sequence length="188" mass="21452">MNETENIRQYTTSLESHLLRLAEEEGLLGKQLLETEDLTELFSSVTKAYLVDAIPDFEKYPLVSLGWIAFVGMAMAALWDSDWEHYGAIKPETLYQQIRDARGWDELDEYVLEDVLGFGKESDKAKLYIAFLRRASEQSHSLLMREGAEPSSPLAFQLYTHTLYALYRLGIALALSLFGYKLQQSQAN</sequence>
<dbReference type="PATRIC" id="fig|1127696.3.peg.1344"/>
<feature type="transmembrane region" description="Helical" evidence="1">
    <location>
        <begin position="158"/>
        <end position="180"/>
    </location>
</feature>
<protein>
    <submittedName>
        <fullName evidence="2">Uncharacterized protein</fullName>
    </submittedName>
</protein>
<keyword evidence="1" id="KW-0472">Membrane</keyword>
<feature type="transmembrane region" description="Helical" evidence="1">
    <location>
        <begin position="60"/>
        <end position="79"/>
    </location>
</feature>
<evidence type="ECO:0000313" key="3">
    <source>
        <dbReference type="Proteomes" id="UP000010408"/>
    </source>
</evidence>
<dbReference type="HOGENOM" id="CLU_1487783_0_0_10"/>
<comment type="caution">
    <text evidence="2">The sequence shown here is derived from an EMBL/GenBank/DDBJ whole genome shotgun (WGS) entry which is preliminary data.</text>
</comment>
<dbReference type="EMBL" id="AMEQ01000040">
    <property type="protein sequence ID" value="EKY00160.1"/>
    <property type="molecule type" value="Genomic_DNA"/>
</dbReference>
<gene>
    <name evidence="2" type="ORF">HMPREF9134_01490</name>
</gene>